<dbReference type="EMBL" id="JAGVRK010000001">
    <property type="protein sequence ID" value="MBS2969272.1"/>
    <property type="molecule type" value="Genomic_DNA"/>
</dbReference>
<evidence type="ECO:0000313" key="1">
    <source>
        <dbReference type="EMBL" id="MBS2969272.1"/>
    </source>
</evidence>
<protein>
    <recommendedName>
        <fullName evidence="3">YodL-like protein</fullName>
    </recommendedName>
</protein>
<evidence type="ECO:0008006" key="3">
    <source>
        <dbReference type="Google" id="ProtNLM"/>
    </source>
</evidence>
<organism evidence="1 2">
    <name type="scientific">Metabacillus flavus</name>
    <dbReference type="NCBI Taxonomy" id="2823519"/>
    <lineage>
        <taxon>Bacteria</taxon>
        <taxon>Bacillati</taxon>
        <taxon>Bacillota</taxon>
        <taxon>Bacilli</taxon>
        <taxon>Bacillales</taxon>
        <taxon>Bacillaceae</taxon>
        <taxon>Metabacillus</taxon>
    </lineage>
</organism>
<reference evidence="1 2" key="1">
    <citation type="submission" date="2021-04" db="EMBL/GenBank/DDBJ databases">
        <title>Metabacillus sp. strain KIGAM252 whole genome sequence.</title>
        <authorList>
            <person name="Seo M.-J."/>
            <person name="Cho E.-S."/>
            <person name="Hwang C.Y."/>
            <person name="Yoon D.J."/>
        </authorList>
    </citation>
    <scope>NUCLEOTIDE SEQUENCE [LARGE SCALE GENOMIC DNA]</scope>
    <source>
        <strain evidence="1 2">KIGAM252</strain>
    </source>
</reference>
<keyword evidence="2" id="KW-1185">Reference proteome</keyword>
<gene>
    <name evidence="1" type="ORF">J9317_10900</name>
</gene>
<evidence type="ECO:0000313" key="2">
    <source>
        <dbReference type="Proteomes" id="UP000682403"/>
    </source>
</evidence>
<name>A0ABS5LEU8_9BACI</name>
<dbReference type="RefSeq" id="WP_211558511.1">
    <property type="nucleotide sequence ID" value="NZ_JAGVRK010000001.1"/>
</dbReference>
<proteinExistence type="predicted"/>
<comment type="caution">
    <text evidence="1">The sequence shown here is derived from an EMBL/GenBank/DDBJ whole genome shotgun (WGS) entry which is preliminary data.</text>
</comment>
<dbReference type="Proteomes" id="UP000682403">
    <property type="component" value="Unassembled WGS sequence"/>
</dbReference>
<accession>A0ABS5LEU8</accession>
<sequence>MKDQLLMIKRKLRMMDISIFQTQAAGDVKGYRRVYSYRAEAKDHMDALEKTFKMFNVQDTVPADYNARFIQTGDILFIDEGRKGQEYYRLHSGGWKRINRIHVR</sequence>